<reference evidence="1" key="1">
    <citation type="submission" date="2021-06" db="EMBL/GenBank/DDBJ databases">
        <authorList>
            <person name="Kallberg Y."/>
            <person name="Tangrot J."/>
            <person name="Rosling A."/>
        </authorList>
    </citation>
    <scope>NUCLEOTIDE SEQUENCE</scope>
    <source>
        <strain evidence="1">MA453B</strain>
    </source>
</reference>
<comment type="caution">
    <text evidence="1">The sequence shown here is derived from an EMBL/GenBank/DDBJ whole genome shotgun (WGS) entry which is preliminary data.</text>
</comment>
<dbReference type="Proteomes" id="UP000789405">
    <property type="component" value="Unassembled WGS sequence"/>
</dbReference>
<feature type="non-terminal residue" evidence="1">
    <location>
        <position position="1"/>
    </location>
</feature>
<keyword evidence="2" id="KW-1185">Reference proteome</keyword>
<sequence>FRFATPLQTSPLRIRGRFIPLVCSNGLGWEEHPVSDMRSIVYYEVFLIKACDSDRGRAMYLIYTVDKRTLLTKFYFLSHEEKSDCEFTQ</sequence>
<gene>
    <name evidence="1" type="ORF">DERYTH_LOCUS23260</name>
</gene>
<organism evidence="1 2">
    <name type="scientific">Dentiscutata erythropus</name>
    <dbReference type="NCBI Taxonomy" id="1348616"/>
    <lineage>
        <taxon>Eukaryota</taxon>
        <taxon>Fungi</taxon>
        <taxon>Fungi incertae sedis</taxon>
        <taxon>Mucoromycota</taxon>
        <taxon>Glomeromycotina</taxon>
        <taxon>Glomeromycetes</taxon>
        <taxon>Diversisporales</taxon>
        <taxon>Gigasporaceae</taxon>
        <taxon>Dentiscutata</taxon>
    </lineage>
</organism>
<name>A0A9N9P9T7_9GLOM</name>
<dbReference type="EMBL" id="CAJVPY010034830">
    <property type="protein sequence ID" value="CAG8800418.1"/>
    <property type="molecule type" value="Genomic_DNA"/>
</dbReference>
<accession>A0A9N9P9T7</accession>
<dbReference type="AlphaFoldDB" id="A0A9N9P9T7"/>
<evidence type="ECO:0000313" key="2">
    <source>
        <dbReference type="Proteomes" id="UP000789405"/>
    </source>
</evidence>
<protein>
    <submittedName>
        <fullName evidence="1">873_t:CDS:1</fullName>
    </submittedName>
</protein>
<proteinExistence type="predicted"/>
<evidence type="ECO:0000313" key="1">
    <source>
        <dbReference type="EMBL" id="CAG8800418.1"/>
    </source>
</evidence>